<dbReference type="PANTHER" id="PTHR21411:SF0">
    <property type="entry name" value="REGULATORY PROTEIN ZESTE"/>
    <property type="match status" value="1"/>
</dbReference>
<gene>
    <name evidence="8" type="ORF">TSIB3V08_LOCUS7580</name>
</gene>
<accession>A0A7R9G2N2</accession>
<evidence type="ECO:0000313" key="8">
    <source>
        <dbReference type="EMBL" id="CAD7263503.1"/>
    </source>
</evidence>
<evidence type="ECO:0000256" key="4">
    <source>
        <dbReference type="ARBA" id="ARBA00023163"/>
    </source>
</evidence>
<dbReference type="Pfam" id="PF13873">
    <property type="entry name" value="Myb_DNA-bind_5"/>
    <property type="match status" value="1"/>
</dbReference>
<evidence type="ECO:0000259" key="7">
    <source>
        <dbReference type="Pfam" id="PF13873"/>
    </source>
</evidence>
<evidence type="ECO:0000256" key="3">
    <source>
        <dbReference type="ARBA" id="ARBA00023015"/>
    </source>
</evidence>
<organism evidence="8">
    <name type="scientific">Timema shepardi</name>
    <name type="common">Walking stick</name>
    <dbReference type="NCBI Taxonomy" id="629360"/>
    <lineage>
        <taxon>Eukaryota</taxon>
        <taxon>Metazoa</taxon>
        <taxon>Ecdysozoa</taxon>
        <taxon>Arthropoda</taxon>
        <taxon>Hexapoda</taxon>
        <taxon>Insecta</taxon>
        <taxon>Pterygota</taxon>
        <taxon>Neoptera</taxon>
        <taxon>Polyneoptera</taxon>
        <taxon>Phasmatodea</taxon>
        <taxon>Timematodea</taxon>
        <taxon>Timematoidea</taxon>
        <taxon>Timematidae</taxon>
        <taxon>Timema</taxon>
    </lineage>
</organism>
<evidence type="ECO:0000256" key="6">
    <source>
        <dbReference type="SAM" id="Coils"/>
    </source>
</evidence>
<evidence type="ECO:0000256" key="2">
    <source>
        <dbReference type="ARBA" id="ARBA00016807"/>
    </source>
</evidence>
<name>A0A7R9G2N2_TIMSH</name>
<dbReference type="EMBL" id="OC003614">
    <property type="protein sequence ID" value="CAD7263503.1"/>
    <property type="molecule type" value="Genomic_DNA"/>
</dbReference>
<protein>
    <recommendedName>
        <fullName evidence="2">Regulatory protein zeste</fullName>
    </recommendedName>
</protein>
<comment type="function">
    <text evidence="5">Involved in transvection phenomena (= synapsis-dependent gene expression), where the synaptic pairing of chromosomes carrying genes with which zeste interacts influences the expression of these genes. Zeste binds to DNA and stimulates transcription from a nearby promoter.</text>
</comment>
<proteinExistence type="predicted"/>
<reference evidence="8" key="1">
    <citation type="submission" date="2020-11" db="EMBL/GenBank/DDBJ databases">
        <authorList>
            <person name="Tran Van P."/>
        </authorList>
    </citation>
    <scope>NUCLEOTIDE SEQUENCE</scope>
</reference>
<comment type="subunit">
    <text evidence="1">Self-associates forming complexes of several hundred monomers.</text>
</comment>
<feature type="coiled-coil region" evidence="6">
    <location>
        <begin position="302"/>
        <end position="364"/>
    </location>
</feature>
<feature type="domain" description="Myb/SANT-like DNA-binding" evidence="7">
    <location>
        <begin position="8"/>
        <end position="83"/>
    </location>
</feature>
<dbReference type="PANTHER" id="PTHR21411">
    <property type="entry name" value="APONTIC"/>
    <property type="match status" value="1"/>
</dbReference>
<dbReference type="InterPro" id="IPR028002">
    <property type="entry name" value="Myb_DNA-bind_5"/>
</dbReference>
<dbReference type="AlphaFoldDB" id="A0A7R9G2N2"/>
<evidence type="ECO:0000256" key="1">
    <source>
        <dbReference type="ARBA" id="ARBA00011764"/>
    </source>
</evidence>
<keyword evidence="6" id="KW-0175">Coiled coil</keyword>
<evidence type="ECO:0000256" key="5">
    <source>
        <dbReference type="ARBA" id="ARBA00025466"/>
    </source>
</evidence>
<sequence>MDDLEKSQVFSPYERNILFGILKKYSKVLENKQTNATIIYKKRETWIKVSKEFNAIAGVVPRDLAQVKRFWNKQKAICRKELAIQKRRAMSTGGGSLRNSVVGEDIIAQVMSIIPGFDEEVDCRDSDFFHQQRANLSRVSTATATATATPLPATTTPVTITRPVSFPVPVSTTTLVPFATSPPVSPPISIHTFHLSHHPVSLPALEPVPSGSSPQQLQLFPTAEESPASVSLGPSSPAETLIQPQECFSTPVSVGSVQRRHASDSARLGEELKVRLDKTRGILEAQTEHELLKLDHTKRILQLKLEKESEILELRLHNERERSRVAARYEEELHNIAVQNLHAARSHQDAVNQVLLEKAQLERELALRLLEQHPPRQ</sequence>
<keyword evidence="3" id="KW-0805">Transcription regulation</keyword>
<keyword evidence="4" id="KW-0804">Transcription</keyword>